<name>A0A8J8TTF6_9EURY</name>
<organism evidence="1 2">
    <name type="scientific">Natronococcus pandeyae</name>
    <dbReference type="NCBI Taxonomy" id="2055836"/>
    <lineage>
        <taxon>Archaea</taxon>
        <taxon>Methanobacteriati</taxon>
        <taxon>Methanobacteriota</taxon>
        <taxon>Stenosarchaea group</taxon>
        <taxon>Halobacteria</taxon>
        <taxon>Halobacteriales</taxon>
        <taxon>Natrialbaceae</taxon>
        <taxon>Natronococcus</taxon>
    </lineage>
</organism>
<dbReference type="AlphaFoldDB" id="A0A8J8TTF6"/>
<evidence type="ECO:0008006" key="3">
    <source>
        <dbReference type="Google" id="ProtNLM"/>
    </source>
</evidence>
<dbReference type="EMBL" id="PHNJ01000001">
    <property type="protein sequence ID" value="TYL40180.1"/>
    <property type="molecule type" value="Genomic_DNA"/>
</dbReference>
<keyword evidence="2" id="KW-1185">Reference proteome</keyword>
<accession>A0A8J8TTF6</accession>
<dbReference type="Proteomes" id="UP000766904">
    <property type="component" value="Unassembled WGS sequence"/>
</dbReference>
<evidence type="ECO:0000313" key="2">
    <source>
        <dbReference type="Proteomes" id="UP000766904"/>
    </source>
</evidence>
<dbReference type="RefSeq" id="WP_148855896.1">
    <property type="nucleotide sequence ID" value="NZ_PHNJ01000001.1"/>
</dbReference>
<dbReference type="InterPro" id="IPR049681">
    <property type="entry name" value="HVO_A0556-like"/>
</dbReference>
<dbReference type="OrthoDB" id="245896at2157"/>
<protein>
    <recommendedName>
        <fullName evidence="3">Small CPxCG-related zinc finger protein</fullName>
    </recommendedName>
</protein>
<gene>
    <name evidence="1" type="ORF">CV102_00950</name>
</gene>
<proteinExistence type="predicted"/>
<dbReference type="NCBIfam" id="NF041921">
    <property type="entry name" value="HVO_A0556"/>
    <property type="match status" value="1"/>
</dbReference>
<sequence length="59" mass="6444">MSKPQSSDGQHQRLLALLEGRPCPACPDGELERDEYKDNTAAVCDSCGTPQAQVWQPSQ</sequence>
<evidence type="ECO:0000313" key="1">
    <source>
        <dbReference type="EMBL" id="TYL40180.1"/>
    </source>
</evidence>
<comment type="caution">
    <text evidence="1">The sequence shown here is derived from an EMBL/GenBank/DDBJ whole genome shotgun (WGS) entry which is preliminary data.</text>
</comment>
<reference evidence="1" key="1">
    <citation type="submission" date="2017-11" db="EMBL/GenBank/DDBJ databases">
        <authorList>
            <person name="Kajale S.C."/>
            <person name="Sharma A."/>
        </authorList>
    </citation>
    <scope>NUCLEOTIDE SEQUENCE</scope>
    <source>
        <strain evidence="1">LS1_42</strain>
    </source>
</reference>